<dbReference type="Proteomes" id="UP000199632">
    <property type="component" value="Unassembled WGS sequence"/>
</dbReference>
<keyword evidence="5" id="KW-1185">Reference proteome</keyword>
<keyword evidence="2" id="KW-0812">Transmembrane</keyword>
<protein>
    <recommendedName>
        <fullName evidence="3">DUF4328 domain-containing protein</fullName>
    </recommendedName>
</protein>
<dbReference type="Pfam" id="PF14219">
    <property type="entry name" value="DUF4328"/>
    <property type="match status" value="1"/>
</dbReference>
<reference evidence="5" key="1">
    <citation type="submission" date="2016-10" db="EMBL/GenBank/DDBJ databases">
        <authorList>
            <person name="Varghese N."/>
            <person name="Submissions S."/>
        </authorList>
    </citation>
    <scope>NUCLEOTIDE SEQUENCE [LARGE SCALE GENOMIC DNA]</scope>
    <source>
        <strain evidence="5">DSM 44718</strain>
    </source>
</reference>
<feature type="region of interest" description="Disordered" evidence="1">
    <location>
        <begin position="144"/>
        <end position="184"/>
    </location>
</feature>
<feature type="transmembrane region" description="Helical" evidence="2">
    <location>
        <begin position="192"/>
        <end position="212"/>
    </location>
</feature>
<dbReference type="EMBL" id="FNQB01000003">
    <property type="protein sequence ID" value="SDZ49453.1"/>
    <property type="molecule type" value="Genomic_DNA"/>
</dbReference>
<feature type="compositionally biased region" description="Basic and acidic residues" evidence="1">
    <location>
        <begin position="144"/>
        <end position="168"/>
    </location>
</feature>
<name>A0A1H3TGN6_9ACTN</name>
<organism evidence="4 5">
    <name type="scientific">Asanoa ishikariensis</name>
    <dbReference type="NCBI Taxonomy" id="137265"/>
    <lineage>
        <taxon>Bacteria</taxon>
        <taxon>Bacillati</taxon>
        <taxon>Actinomycetota</taxon>
        <taxon>Actinomycetes</taxon>
        <taxon>Micromonosporales</taxon>
        <taxon>Micromonosporaceae</taxon>
        <taxon>Asanoa</taxon>
    </lineage>
</organism>
<proteinExistence type="predicted"/>
<accession>A0A1H3TGN6</accession>
<sequence>MADPPGPTTTSRLAVWALVALAAADVLRTVLAVGHYEQRIDSVTHGNLDPITPALYAYLLLDHLSPTGVEPSTVGRQVWFVVALVAGAAFIAWLYQASRTAQRLAGASTWAPGWAVGGWFIPIANLAIPYLVVRDLHRASDIRPPDQARDLHQASDIRPPDQMRDPHGGGDALPPEQVLRSPRRQPEQRIRIGRWWTLVLLTVACVVVRWLYDLTTARGGALHGTQADMRFVTYPLWTITTILFVRTANRSVRLVREVWQGLGSLSKG</sequence>
<evidence type="ECO:0000259" key="3">
    <source>
        <dbReference type="Pfam" id="PF14219"/>
    </source>
</evidence>
<gene>
    <name evidence="4" type="ORF">SAMN05421684_5732</name>
</gene>
<feature type="transmembrane region" description="Helical" evidence="2">
    <location>
        <begin position="116"/>
        <end position="133"/>
    </location>
</feature>
<evidence type="ECO:0000313" key="5">
    <source>
        <dbReference type="Proteomes" id="UP000199632"/>
    </source>
</evidence>
<feature type="transmembrane region" description="Helical" evidence="2">
    <location>
        <begin position="13"/>
        <end position="31"/>
    </location>
</feature>
<feature type="domain" description="DUF4328" evidence="3">
    <location>
        <begin position="78"/>
        <end position="222"/>
    </location>
</feature>
<feature type="transmembrane region" description="Helical" evidence="2">
    <location>
        <begin position="78"/>
        <end position="96"/>
    </location>
</feature>
<feature type="transmembrane region" description="Helical" evidence="2">
    <location>
        <begin position="232"/>
        <end position="249"/>
    </location>
</feature>
<evidence type="ECO:0000256" key="1">
    <source>
        <dbReference type="SAM" id="MobiDB-lite"/>
    </source>
</evidence>
<evidence type="ECO:0000313" key="4">
    <source>
        <dbReference type="EMBL" id="SDZ49453.1"/>
    </source>
</evidence>
<dbReference type="RefSeq" id="WP_176985113.1">
    <property type="nucleotide sequence ID" value="NZ_BOND01000001.1"/>
</dbReference>
<keyword evidence="2" id="KW-1133">Transmembrane helix</keyword>
<evidence type="ECO:0000256" key="2">
    <source>
        <dbReference type="SAM" id="Phobius"/>
    </source>
</evidence>
<keyword evidence="2" id="KW-0472">Membrane</keyword>
<dbReference type="InterPro" id="IPR025565">
    <property type="entry name" value="DUF4328"/>
</dbReference>
<dbReference type="AlphaFoldDB" id="A0A1H3TGN6"/>